<dbReference type="CDD" id="cd18186">
    <property type="entry name" value="BTB_POZ_ZBTB_KLHL-like"/>
    <property type="match status" value="1"/>
</dbReference>
<feature type="domain" description="BTB" evidence="1">
    <location>
        <begin position="31"/>
        <end position="98"/>
    </location>
</feature>
<comment type="caution">
    <text evidence="2">The sequence shown here is derived from an EMBL/GenBank/DDBJ whole genome shotgun (WGS) entry which is preliminary data.</text>
</comment>
<dbReference type="SUPFAM" id="SSF54695">
    <property type="entry name" value="POZ domain"/>
    <property type="match status" value="1"/>
</dbReference>
<keyword evidence="3" id="KW-1185">Reference proteome</keyword>
<name>A0A8H6TE97_9AGAR</name>
<accession>A0A8H6TE97</accession>
<dbReference type="OrthoDB" id="3027208at2759"/>
<dbReference type="InterPro" id="IPR000210">
    <property type="entry name" value="BTB/POZ_dom"/>
</dbReference>
<gene>
    <name evidence="2" type="ORF">MIND_00030100</name>
</gene>
<dbReference type="EMBL" id="JACAZF010000001">
    <property type="protein sequence ID" value="KAF7315157.1"/>
    <property type="molecule type" value="Genomic_DNA"/>
</dbReference>
<organism evidence="2 3">
    <name type="scientific">Mycena indigotica</name>
    <dbReference type="NCBI Taxonomy" id="2126181"/>
    <lineage>
        <taxon>Eukaryota</taxon>
        <taxon>Fungi</taxon>
        <taxon>Dikarya</taxon>
        <taxon>Basidiomycota</taxon>
        <taxon>Agaricomycotina</taxon>
        <taxon>Agaricomycetes</taxon>
        <taxon>Agaricomycetidae</taxon>
        <taxon>Agaricales</taxon>
        <taxon>Marasmiineae</taxon>
        <taxon>Mycenaceae</taxon>
        <taxon>Mycena</taxon>
    </lineage>
</organism>
<dbReference type="AlphaFoldDB" id="A0A8H6TE97"/>
<reference evidence="2" key="1">
    <citation type="submission" date="2020-05" db="EMBL/GenBank/DDBJ databases">
        <title>Mycena genomes resolve the evolution of fungal bioluminescence.</title>
        <authorList>
            <person name="Tsai I.J."/>
        </authorList>
    </citation>
    <scope>NUCLEOTIDE SEQUENCE</scope>
    <source>
        <strain evidence="2">171206Taipei</strain>
    </source>
</reference>
<evidence type="ECO:0000313" key="2">
    <source>
        <dbReference type="EMBL" id="KAF7315157.1"/>
    </source>
</evidence>
<dbReference type="Gene3D" id="3.30.710.10">
    <property type="entry name" value="Potassium Channel Kv1.1, Chain A"/>
    <property type="match status" value="1"/>
</dbReference>
<sequence>MRTKMSLCDLPPAKRPRTEEDTIVRSEIWYKDGSIVLQAANTQFRVHFGLLAAHSTVFRDMHEMPQPETQSNTVDGCPLVEIQDDPEDVKNLLLVLYSPTLLSQMPLSFPIVAALIRLGSKYDFGELRSVAVKWMHRRFPSTLEKFHVRYESASSGALSSNILFDVLELAIENGIECCLPAIYYEIIRLPKREWVDGSARPSGTVAHLKPARLRTCMSAFDRLIKAPFQPGYIFSWMTKPPRLDTCDNFQVCVEERFHKLRICINNGSCSCLLMSFNAEMFRQCAPCQKQIGDLLVSGRQKGWDDLPGFFDLPAWGELKSGLP</sequence>
<proteinExistence type="predicted"/>
<dbReference type="SMART" id="SM00225">
    <property type="entry name" value="BTB"/>
    <property type="match status" value="1"/>
</dbReference>
<protein>
    <submittedName>
        <fullName evidence="2">BTB domain-containing protein</fullName>
    </submittedName>
</protein>
<dbReference type="PROSITE" id="PS50097">
    <property type="entry name" value="BTB"/>
    <property type="match status" value="1"/>
</dbReference>
<dbReference type="RefSeq" id="XP_037225180.1">
    <property type="nucleotide sequence ID" value="XM_037357270.1"/>
</dbReference>
<evidence type="ECO:0000313" key="3">
    <source>
        <dbReference type="Proteomes" id="UP000636479"/>
    </source>
</evidence>
<dbReference type="Pfam" id="PF00651">
    <property type="entry name" value="BTB"/>
    <property type="match status" value="1"/>
</dbReference>
<evidence type="ECO:0000259" key="1">
    <source>
        <dbReference type="PROSITE" id="PS50097"/>
    </source>
</evidence>
<dbReference type="Proteomes" id="UP000636479">
    <property type="component" value="Unassembled WGS sequence"/>
</dbReference>
<dbReference type="InterPro" id="IPR011333">
    <property type="entry name" value="SKP1/BTB/POZ_sf"/>
</dbReference>
<dbReference type="GeneID" id="59339786"/>